<gene>
    <name evidence="5" type="ORF">PDE001_LOCUS3541</name>
    <name evidence="6" type="ORF">PDE001_LOCUS3542</name>
</gene>
<evidence type="ECO:0000313" key="5">
    <source>
        <dbReference type="EMBL" id="CAI5726267.1"/>
    </source>
</evidence>
<comment type="similarity">
    <text evidence="2">Belongs to the Necrosis inducing protein (NPP1) family.</text>
</comment>
<accession>A0AAV0TU67</accession>
<proteinExistence type="inferred from homology"/>
<protein>
    <submittedName>
        <fullName evidence="5">Uncharacterized protein</fullName>
    </submittedName>
</protein>
<organism evidence="5 7">
    <name type="scientific">Peronospora destructor</name>
    <dbReference type="NCBI Taxonomy" id="86335"/>
    <lineage>
        <taxon>Eukaryota</taxon>
        <taxon>Sar</taxon>
        <taxon>Stramenopiles</taxon>
        <taxon>Oomycota</taxon>
        <taxon>Peronosporomycetes</taxon>
        <taxon>Peronosporales</taxon>
        <taxon>Peronosporaceae</taxon>
        <taxon>Peronospora</taxon>
    </lineage>
</organism>
<dbReference type="PANTHER" id="PTHR33657">
    <property type="entry name" value="DOMAIN PROTEIN, PUTATIVE (AFU_ORTHOLOGUE AFUA_5G00600)-RELATED"/>
    <property type="match status" value="1"/>
</dbReference>
<dbReference type="EMBL" id="CANTFM010000600">
    <property type="protein sequence ID" value="CAI5726270.1"/>
    <property type="molecule type" value="Genomic_DNA"/>
</dbReference>
<evidence type="ECO:0000256" key="1">
    <source>
        <dbReference type="ARBA" id="ARBA00004613"/>
    </source>
</evidence>
<evidence type="ECO:0000256" key="4">
    <source>
        <dbReference type="ARBA" id="ARBA00023026"/>
    </source>
</evidence>
<comment type="caution">
    <text evidence="5">The sequence shown here is derived from an EMBL/GenBank/DDBJ whole genome shotgun (WGS) entry which is preliminary data.</text>
</comment>
<dbReference type="GO" id="GO:0005576">
    <property type="term" value="C:extracellular region"/>
    <property type="evidence" value="ECO:0007669"/>
    <property type="project" value="UniProtKB-SubCell"/>
</dbReference>
<dbReference type="EMBL" id="CANTFM010000600">
    <property type="protein sequence ID" value="CAI5726267.1"/>
    <property type="molecule type" value="Genomic_DNA"/>
</dbReference>
<evidence type="ECO:0000313" key="6">
    <source>
        <dbReference type="EMBL" id="CAI5726270.1"/>
    </source>
</evidence>
<keyword evidence="7" id="KW-1185">Reference proteome</keyword>
<dbReference type="Proteomes" id="UP001162029">
    <property type="component" value="Unassembled WGS sequence"/>
</dbReference>
<reference evidence="5" key="1">
    <citation type="submission" date="2022-12" db="EMBL/GenBank/DDBJ databases">
        <authorList>
            <person name="Webb A."/>
        </authorList>
    </citation>
    <scope>NUCLEOTIDE SEQUENCE</scope>
    <source>
        <strain evidence="5">Pd1</strain>
    </source>
</reference>
<keyword evidence="3" id="KW-0964">Secreted</keyword>
<evidence type="ECO:0000256" key="3">
    <source>
        <dbReference type="ARBA" id="ARBA00022525"/>
    </source>
</evidence>
<dbReference type="InterPro" id="IPR008701">
    <property type="entry name" value="NPP1"/>
</dbReference>
<name>A0AAV0TU67_9STRA</name>
<dbReference type="AlphaFoldDB" id="A0AAV0TU67"/>
<evidence type="ECO:0000313" key="7">
    <source>
        <dbReference type="Proteomes" id="UP001162029"/>
    </source>
</evidence>
<dbReference type="PANTHER" id="PTHR33657:SF8">
    <property type="entry name" value="DOMAIN PROTEIN, PUTATIVE (AFU_ORTHOLOGUE AFUA_5G00600)-RELATED"/>
    <property type="match status" value="1"/>
</dbReference>
<keyword evidence="4" id="KW-0843">Virulence</keyword>
<sequence>MITFHFSTYRQNPIFLMKTSAVLAALGVCLAMAVAGKTTTFTDDVKPFPQPVNPEGSVLTAIKYKPSLNIAEDECSSYPAVDEHGVTSNGVPKGVDCFIPDKDSQVYTRGCWHDKVWAQMYAWYFPFDGISTWQNVVLFLNNPTANKQVILAVSFSSADKDDGYDSQKPPREAFVKGSTTKFMYANERLFLDENSPIRLQPLITWELLTSKAKIALNDPFSFGGAQAPFNEHKFEQNIEKAWHAANLPVAATDYVAVVETLP</sequence>
<evidence type="ECO:0000256" key="2">
    <source>
        <dbReference type="ARBA" id="ARBA00009520"/>
    </source>
</evidence>
<comment type="subcellular location">
    <subcellularLocation>
        <location evidence="1">Secreted</location>
    </subcellularLocation>
</comment>
<dbReference type="Pfam" id="PF05630">
    <property type="entry name" value="NPP1"/>
    <property type="match status" value="1"/>
</dbReference>
<dbReference type="PIRSF" id="PIRSF029958">
    <property type="entry name" value="Necrosis-inducing_protein"/>
    <property type="match status" value="1"/>
</dbReference>